<dbReference type="PROSITE" id="PS50880">
    <property type="entry name" value="TOPRIM"/>
    <property type="match status" value="1"/>
</dbReference>
<evidence type="ECO:0000256" key="3">
    <source>
        <dbReference type="ARBA" id="ARBA00012891"/>
    </source>
</evidence>
<feature type="region of interest" description="Disordered" evidence="16">
    <location>
        <begin position="668"/>
        <end position="736"/>
    </location>
</feature>
<feature type="region of interest" description="Disordered" evidence="16">
    <location>
        <begin position="443"/>
        <end position="475"/>
    </location>
</feature>
<dbReference type="Gene3D" id="3.40.50.140">
    <property type="match status" value="1"/>
</dbReference>
<evidence type="ECO:0000256" key="1">
    <source>
        <dbReference type="ARBA" id="ARBA00000213"/>
    </source>
</evidence>
<evidence type="ECO:0000256" key="4">
    <source>
        <dbReference type="ARBA" id="ARBA00022723"/>
    </source>
</evidence>
<dbReference type="GO" id="GO:0003917">
    <property type="term" value="F:DNA topoisomerase type I (single strand cut, ATP-independent) activity"/>
    <property type="evidence" value="ECO:0007669"/>
    <property type="project" value="UniProtKB-EC"/>
</dbReference>
<dbReference type="Pfam" id="PF01751">
    <property type="entry name" value="Toprim"/>
    <property type="match status" value="1"/>
</dbReference>
<reference evidence="19 20" key="1">
    <citation type="submission" date="2012-09" db="EMBL/GenBank/DDBJ databases">
        <title>Genome Sequence of alkane-degrading Bacterium Alcanivorax sp. 19-m-6.</title>
        <authorList>
            <person name="Lai Q."/>
            <person name="Shao Z."/>
        </authorList>
    </citation>
    <scope>NUCLEOTIDE SEQUENCE [LARGE SCALE GENOMIC DNA]</scope>
    <source>
        <strain evidence="19 20">19-m-6</strain>
    </source>
</reference>
<comment type="similarity">
    <text evidence="2">Belongs to the type IA topoisomerase family.</text>
</comment>
<feature type="compositionally biased region" description="Basic and acidic residues" evidence="16">
    <location>
        <begin position="459"/>
        <end position="472"/>
    </location>
</feature>
<dbReference type="InterPro" id="IPR005738">
    <property type="entry name" value="TopoIII"/>
</dbReference>
<dbReference type="PRINTS" id="PR00417">
    <property type="entry name" value="PRTPISMRASEI"/>
</dbReference>
<keyword evidence="8" id="KW-0460">Magnesium</keyword>
<dbReference type="Gene3D" id="1.10.290.10">
    <property type="entry name" value="Topoisomerase I, domain 4"/>
    <property type="match status" value="1"/>
</dbReference>
<dbReference type="Pfam" id="PF01131">
    <property type="entry name" value="Topoisom_bac"/>
    <property type="match status" value="1"/>
</dbReference>
<evidence type="ECO:0000256" key="9">
    <source>
        <dbReference type="ARBA" id="ARBA00023029"/>
    </source>
</evidence>
<dbReference type="InterPro" id="IPR013498">
    <property type="entry name" value="Topo_IA_Znf"/>
</dbReference>
<dbReference type="GO" id="GO:0003677">
    <property type="term" value="F:DNA binding"/>
    <property type="evidence" value="ECO:0007669"/>
    <property type="project" value="UniProtKB-KW"/>
</dbReference>
<feature type="domain" description="Toprim" evidence="17">
    <location>
        <begin position="1"/>
        <end position="133"/>
    </location>
</feature>
<dbReference type="GO" id="GO:0006281">
    <property type="term" value="P:DNA repair"/>
    <property type="evidence" value="ECO:0007669"/>
    <property type="project" value="TreeGrafter"/>
</dbReference>
<dbReference type="InterPro" id="IPR003602">
    <property type="entry name" value="Topo_IA_DNA-bd_dom"/>
</dbReference>
<evidence type="ECO:0000256" key="15">
    <source>
        <dbReference type="ARBA" id="ARBA00032877"/>
    </source>
</evidence>
<protein>
    <recommendedName>
        <fullName evidence="3">DNA topoisomerase</fullName>
        <ecNumber evidence="3">5.6.2.1</ecNumber>
    </recommendedName>
    <alternativeName>
        <fullName evidence="15">Omega-protein</fullName>
    </alternativeName>
    <alternativeName>
        <fullName evidence="14">Relaxing enzyme</fullName>
    </alternativeName>
    <alternativeName>
        <fullName evidence="12">Swivelase</fullName>
    </alternativeName>
    <alternativeName>
        <fullName evidence="13">Untwisting enzyme</fullName>
    </alternativeName>
</protein>
<dbReference type="PATRIC" id="fig|1177154.3.peg.3415"/>
<dbReference type="GO" id="GO:0006265">
    <property type="term" value="P:DNA topological change"/>
    <property type="evidence" value="ECO:0007669"/>
    <property type="project" value="InterPro"/>
</dbReference>
<evidence type="ECO:0000256" key="14">
    <source>
        <dbReference type="ARBA" id="ARBA00032235"/>
    </source>
</evidence>
<feature type="compositionally biased region" description="Basic residues" evidence="16">
    <location>
        <begin position="727"/>
        <end position="736"/>
    </location>
</feature>
<dbReference type="Gene3D" id="2.70.20.10">
    <property type="entry name" value="Topoisomerase I, domain 3"/>
    <property type="match status" value="1"/>
</dbReference>
<dbReference type="AlphaFoldDB" id="A0A095ULM0"/>
<dbReference type="GO" id="GO:0043597">
    <property type="term" value="C:cytoplasmic replication fork"/>
    <property type="evidence" value="ECO:0007669"/>
    <property type="project" value="TreeGrafter"/>
</dbReference>
<dbReference type="InterPro" id="IPR023406">
    <property type="entry name" value="Topo_IA_AS"/>
</dbReference>
<dbReference type="InterPro" id="IPR013825">
    <property type="entry name" value="Topo_IA_cen_sub2"/>
</dbReference>
<dbReference type="Gene3D" id="3.30.65.10">
    <property type="entry name" value="Bacterial Topoisomerase I, domain 1"/>
    <property type="match status" value="1"/>
</dbReference>
<dbReference type="CDD" id="cd03362">
    <property type="entry name" value="TOPRIM_TopoIA_TopoIII"/>
    <property type="match status" value="1"/>
</dbReference>
<evidence type="ECO:0000259" key="17">
    <source>
        <dbReference type="PROSITE" id="PS50880"/>
    </source>
</evidence>
<dbReference type="SUPFAM" id="SSF56712">
    <property type="entry name" value="Prokaryotic type I DNA topoisomerase"/>
    <property type="match status" value="1"/>
</dbReference>
<evidence type="ECO:0000256" key="2">
    <source>
        <dbReference type="ARBA" id="ARBA00009446"/>
    </source>
</evidence>
<accession>A0A095ULM0</accession>
<sequence length="736" mass="82038">MELYLCEKPSQANDLAAVLGVRQRGEGFLHDGNNRTITWAYGHLLEMFMPDDYDERFKSWSLETLPIAPDSWKSKVRKTGFKQFKVIEGLLKKASTVYIATDYDREGEAIARSLMDRTRYSGPVKRVCLTALDESSIRKALANIRDGHDTMPLYYAAMARQRADWLIGMNVSRLYTVLTRDVGFNQTLHVGRVITPTVALVCQRDREIANFKPSPFWTLTVGVSVQNGQFTANWVAPEECSDDHGRCTNKTYAEQVAAQVKGAQAIISKAETKAGKESAPLPFDLTSLQQYASKRWGYTAQQVLDAAQALYETHKATTYPRTDCRYLPESQREDIPDILQGLILSDQSVSGLVAGADPNRKSRAFNDKKITAHHAIIPTPARTDITKMSEVEFNLYDAIRRFYIAQFYSAFEFNRTNIEVTCGNHLFAATGKTPTKQGWKVLFNSDSESSPEDDSDQNDNPKEQEKLPRVNHGEPAMIRDSLLEDKMTRPPAHFTESSLLAAMENIARFVTEEKFRQILKDTAGLGTPATRAGIIQGAVDKGYFKRQKKVLIATDKAHALITVLPPAIKSPGMTAAWEQELEKIASGNGNMTVFMNQISQWICKLVDQLKANSAALTQDGGPLSKAFEGAKPPTHDCFNCGGEMNRIRGSKGFFWGCQNPACKKTYNDNRGKPVNPATANEPPKNAPKCPECDSPMLRRKGKPKDGKKASSFWGCSNYPNCTGIKPIKSRRKKNSL</sequence>
<dbReference type="EC" id="5.6.2.1" evidence="3"/>
<dbReference type="InterPro" id="IPR013826">
    <property type="entry name" value="Topo_IA_cen_sub3"/>
</dbReference>
<dbReference type="NCBIfam" id="NF005829">
    <property type="entry name" value="PRK07726.1"/>
    <property type="match status" value="1"/>
</dbReference>
<dbReference type="PANTHER" id="PTHR11390">
    <property type="entry name" value="PROKARYOTIC DNA TOPOISOMERASE"/>
    <property type="match status" value="1"/>
</dbReference>
<comment type="catalytic activity">
    <reaction evidence="1">
        <text>ATP-independent breakage of single-stranded DNA, followed by passage and rejoining.</text>
        <dbReference type="EC" id="5.6.2.1"/>
    </reaction>
</comment>
<dbReference type="Pfam" id="PF01396">
    <property type="entry name" value="Zn_ribbon_Top1"/>
    <property type="match status" value="2"/>
</dbReference>
<dbReference type="NCBIfam" id="TIGR01056">
    <property type="entry name" value="topB"/>
    <property type="match status" value="1"/>
</dbReference>
<keyword evidence="20" id="KW-1185">Reference proteome</keyword>
<dbReference type="STRING" id="1177154.Y5S_03406"/>
<evidence type="ECO:0000256" key="10">
    <source>
        <dbReference type="ARBA" id="ARBA00023125"/>
    </source>
</evidence>
<keyword evidence="9" id="KW-0799">Topoisomerase</keyword>
<dbReference type="Gene3D" id="1.10.460.10">
    <property type="entry name" value="Topoisomerase I, domain 2"/>
    <property type="match status" value="1"/>
</dbReference>
<dbReference type="PANTHER" id="PTHR11390:SF21">
    <property type="entry name" value="DNA TOPOISOMERASE 3-ALPHA"/>
    <property type="match status" value="1"/>
</dbReference>
<evidence type="ECO:0000256" key="5">
    <source>
        <dbReference type="ARBA" id="ARBA00022737"/>
    </source>
</evidence>
<dbReference type="InterPro" id="IPR003601">
    <property type="entry name" value="Topo_IA_2"/>
</dbReference>
<dbReference type="GO" id="GO:0006310">
    <property type="term" value="P:DNA recombination"/>
    <property type="evidence" value="ECO:0007669"/>
    <property type="project" value="TreeGrafter"/>
</dbReference>
<evidence type="ECO:0000256" key="13">
    <source>
        <dbReference type="ARBA" id="ARBA00031985"/>
    </source>
</evidence>
<organism evidence="19 20">
    <name type="scientific">Alcanivorax nanhaiticus</name>
    <dbReference type="NCBI Taxonomy" id="1177154"/>
    <lineage>
        <taxon>Bacteria</taxon>
        <taxon>Pseudomonadati</taxon>
        <taxon>Pseudomonadota</taxon>
        <taxon>Gammaproteobacteria</taxon>
        <taxon>Oceanospirillales</taxon>
        <taxon>Alcanivoracaceae</taxon>
        <taxon>Alcanivorax</taxon>
    </lineage>
</organism>
<dbReference type="InterPro" id="IPR023405">
    <property type="entry name" value="Topo_IA_core_domain"/>
</dbReference>
<dbReference type="PROSITE" id="PS52039">
    <property type="entry name" value="TOPO_IA_2"/>
    <property type="match status" value="1"/>
</dbReference>
<evidence type="ECO:0000256" key="6">
    <source>
        <dbReference type="ARBA" id="ARBA00022771"/>
    </source>
</evidence>
<dbReference type="InterPro" id="IPR013497">
    <property type="entry name" value="Topo_IA_cen"/>
</dbReference>
<dbReference type="InterPro" id="IPR000380">
    <property type="entry name" value="Topo_IA"/>
</dbReference>
<evidence type="ECO:0000313" key="19">
    <source>
        <dbReference type="EMBL" id="KGD63420.1"/>
    </source>
</evidence>
<name>A0A095ULM0_9GAMM</name>
<evidence type="ECO:0000256" key="11">
    <source>
        <dbReference type="ARBA" id="ARBA00023235"/>
    </source>
</evidence>
<feature type="domain" description="Topo IA-type catalytic" evidence="18">
    <location>
        <begin position="150"/>
        <end position="606"/>
    </location>
</feature>
<keyword evidence="7" id="KW-0862">Zinc</keyword>
<evidence type="ECO:0000259" key="18">
    <source>
        <dbReference type="PROSITE" id="PS52039"/>
    </source>
</evidence>
<dbReference type="InterPro" id="IPR013824">
    <property type="entry name" value="Topo_IA_cen_sub1"/>
</dbReference>
<keyword evidence="10" id="KW-0238">DNA-binding</keyword>
<dbReference type="SMART" id="SM00493">
    <property type="entry name" value="TOPRIM"/>
    <property type="match status" value="1"/>
</dbReference>
<evidence type="ECO:0000256" key="7">
    <source>
        <dbReference type="ARBA" id="ARBA00022833"/>
    </source>
</evidence>
<dbReference type="OrthoDB" id="9803554at2"/>
<gene>
    <name evidence="19" type="ORF">Y5S_03406</name>
</gene>
<keyword evidence="4" id="KW-0479">Metal-binding</keyword>
<dbReference type="PROSITE" id="PS00396">
    <property type="entry name" value="TOPO_IA_1"/>
    <property type="match status" value="1"/>
</dbReference>
<dbReference type="InterPro" id="IPR006171">
    <property type="entry name" value="TOPRIM_dom"/>
</dbReference>
<dbReference type="SUPFAM" id="SSF57783">
    <property type="entry name" value="Zinc beta-ribbon"/>
    <property type="match status" value="1"/>
</dbReference>
<dbReference type="eggNOG" id="COG0550">
    <property type="taxonomic scope" value="Bacteria"/>
</dbReference>
<comment type="caution">
    <text evidence="19">The sequence shown here is derived from an EMBL/GenBank/DDBJ whole genome shotgun (WGS) entry which is preliminary data.</text>
</comment>
<dbReference type="InterPro" id="IPR034144">
    <property type="entry name" value="TOPRIM_TopoIII"/>
</dbReference>
<dbReference type="SMART" id="SM00436">
    <property type="entry name" value="TOP1Bc"/>
    <property type="match status" value="1"/>
</dbReference>
<keyword evidence="5" id="KW-0677">Repeat</keyword>
<keyword evidence="11 19" id="KW-0413">Isomerase</keyword>
<proteinExistence type="inferred from homology"/>
<dbReference type="RefSeq" id="WP_035234763.1">
    <property type="nucleotide sequence ID" value="NZ_ARXV01000018.1"/>
</dbReference>
<evidence type="ECO:0000313" key="20">
    <source>
        <dbReference type="Proteomes" id="UP000029444"/>
    </source>
</evidence>
<dbReference type="GO" id="GO:0008270">
    <property type="term" value="F:zinc ion binding"/>
    <property type="evidence" value="ECO:0007669"/>
    <property type="project" value="UniProtKB-KW"/>
</dbReference>
<evidence type="ECO:0000256" key="16">
    <source>
        <dbReference type="SAM" id="MobiDB-lite"/>
    </source>
</evidence>
<dbReference type="SMART" id="SM00437">
    <property type="entry name" value="TOP1Ac"/>
    <property type="match status" value="1"/>
</dbReference>
<keyword evidence="6" id="KW-0863">Zinc-finger</keyword>
<dbReference type="Proteomes" id="UP000029444">
    <property type="component" value="Unassembled WGS sequence"/>
</dbReference>
<evidence type="ECO:0000256" key="8">
    <source>
        <dbReference type="ARBA" id="ARBA00022842"/>
    </source>
</evidence>
<dbReference type="CDD" id="cd00186">
    <property type="entry name" value="TOP1Ac"/>
    <property type="match status" value="1"/>
</dbReference>
<evidence type="ECO:0000256" key="12">
    <source>
        <dbReference type="ARBA" id="ARBA00030003"/>
    </source>
</evidence>
<dbReference type="EMBL" id="ARXV01000018">
    <property type="protein sequence ID" value="KGD63420.1"/>
    <property type="molecule type" value="Genomic_DNA"/>
</dbReference>